<dbReference type="InterPro" id="IPR021309">
    <property type="entry name" value="YgaP-like_TM"/>
</dbReference>
<dbReference type="Proteomes" id="UP000316806">
    <property type="component" value="Chromosome"/>
</dbReference>
<dbReference type="InterPro" id="IPR001307">
    <property type="entry name" value="Thiosulphate_STrfase_CS"/>
</dbReference>
<dbReference type="GO" id="GO:0004792">
    <property type="term" value="F:thiosulfate-cyanide sulfurtransferase activity"/>
    <property type="evidence" value="ECO:0007669"/>
    <property type="project" value="InterPro"/>
</dbReference>
<evidence type="ECO:0000256" key="1">
    <source>
        <dbReference type="SAM" id="Phobius"/>
    </source>
</evidence>
<name>A0A516R1F3_STRST</name>
<dbReference type="SMART" id="SM00450">
    <property type="entry name" value="RHOD"/>
    <property type="match status" value="1"/>
</dbReference>
<dbReference type="EMBL" id="CP040916">
    <property type="protein sequence ID" value="QDQ09489.1"/>
    <property type="molecule type" value="Genomic_DNA"/>
</dbReference>
<accession>A0A516R1F3</accession>
<reference evidence="3 4" key="1">
    <citation type="journal article" date="2019" name="J. Ind. Microbiol. Biotechnol.">
        <title>The complete genomic sequence of Streptomyces spectabilis NRRL-2792 and identification of secondary metabolite biosynthetic gene clusters.</title>
        <authorList>
            <person name="Sinha A."/>
            <person name="Phillips-Salemka S."/>
            <person name="Niraula T.A."/>
            <person name="Short K.A."/>
            <person name="Niraula N.P."/>
        </authorList>
    </citation>
    <scope>NUCLEOTIDE SEQUENCE [LARGE SCALE GENOMIC DNA]</scope>
    <source>
        <strain evidence="3 4">NRRL 2792</strain>
    </source>
</reference>
<keyword evidence="1" id="KW-0812">Transmembrane</keyword>
<protein>
    <submittedName>
        <fullName evidence="3">Rhodanese-like domain-containing protein</fullName>
    </submittedName>
</protein>
<keyword evidence="1" id="KW-0472">Membrane</keyword>
<dbReference type="RefSeq" id="WP_144001067.1">
    <property type="nucleotide sequence ID" value="NZ_CP040916.1"/>
</dbReference>
<dbReference type="AlphaFoldDB" id="A0A516R1F3"/>
<dbReference type="PANTHER" id="PTHR43031:SF1">
    <property type="entry name" value="PYRIDINE NUCLEOTIDE-DISULPHIDE OXIDOREDUCTASE"/>
    <property type="match status" value="1"/>
</dbReference>
<dbReference type="SUPFAM" id="SSF52821">
    <property type="entry name" value="Rhodanese/Cell cycle control phosphatase"/>
    <property type="match status" value="1"/>
</dbReference>
<dbReference type="PROSITE" id="PS50206">
    <property type="entry name" value="RHODANESE_3"/>
    <property type="match status" value="1"/>
</dbReference>
<evidence type="ECO:0000313" key="4">
    <source>
        <dbReference type="Proteomes" id="UP000316806"/>
    </source>
</evidence>
<feature type="transmembrane region" description="Helical" evidence="1">
    <location>
        <begin position="120"/>
        <end position="138"/>
    </location>
</feature>
<dbReference type="Pfam" id="PF11127">
    <property type="entry name" value="YgaP-like_TM"/>
    <property type="match status" value="1"/>
</dbReference>
<evidence type="ECO:0000313" key="3">
    <source>
        <dbReference type="EMBL" id="QDQ09489.1"/>
    </source>
</evidence>
<dbReference type="PANTHER" id="PTHR43031">
    <property type="entry name" value="FAD-DEPENDENT OXIDOREDUCTASE"/>
    <property type="match status" value="1"/>
</dbReference>
<dbReference type="Pfam" id="PF00581">
    <property type="entry name" value="Rhodanese"/>
    <property type="match status" value="1"/>
</dbReference>
<feature type="domain" description="Rhodanese" evidence="2">
    <location>
        <begin position="14"/>
        <end position="104"/>
    </location>
</feature>
<dbReference type="InterPro" id="IPR050229">
    <property type="entry name" value="GlpE_sulfurtransferase"/>
</dbReference>
<proteinExistence type="predicted"/>
<sequence>MNTPLTPSQLESRIADGVLVVDVRSASEYARGHVPGAVNLPLDSVRDLLPDLRETARRRGLAVVCASGARSRTACEQLERAGIEATELAGGTDAWQGAGLPLAVSDEADRRQVWAMDRQVRFAAGALVLTGFALGLRFPRARLLSAGVAAGLVYSGVSGTCGMAAVLAKLPHNRPRPGALDTARAALHS</sequence>
<evidence type="ECO:0000259" key="2">
    <source>
        <dbReference type="PROSITE" id="PS50206"/>
    </source>
</evidence>
<gene>
    <name evidence="3" type="ORF">FH965_02040</name>
</gene>
<organism evidence="3 4">
    <name type="scientific">Streptomyces spectabilis</name>
    <dbReference type="NCBI Taxonomy" id="68270"/>
    <lineage>
        <taxon>Bacteria</taxon>
        <taxon>Bacillati</taxon>
        <taxon>Actinomycetota</taxon>
        <taxon>Actinomycetes</taxon>
        <taxon>Kitasatosporales</taxon>
        <taxon>Streptomycetaceae</taxon>
        <taxon>Streptomyces</taxon>
    </lineage>
</organism>
<dbReference type="CDD" id="cd00158">
    <property type="entry name" value="RHOD"/>
    <property type="match status" value="1"/>
</dbReference>
<dbReference type="PROSITE" id="PS00380">
    <property type="entry name" value="RHODANESE_1"/>
    <property type="match status" value="1"/>
</dbReference>
<dbReference type="InterPro" id="IPR036873">
    <property type="entry name" value="Rhodanese-like_dom_sf"/>
</dbReference>
<dbReference type="Gene3D" id="3.40.250.10">
    <property type="entry name" value="Rhodanese-like domain"/>
    <property type="match status" value="1"/>
</dbReference>
<dbReference type="Gene3D" id="6.10.140.1340">
    <property type="match status" value="1"/>
</dbReference>
<dbReference type="InterPro" id="IPR001763">
    <property type="entry name" value="Rhodanese-like_dom"/>
</dbReference>
<feature type="transmembrane region" description="Helical" evidence="1">
    <location>
        <begin position="144"/>
        <end position="168"/>
    </location>
</feature>
<keyword evidence="1" id="KW-1133">Transmembrane helix</keyword>